<keyword evidence="1" id="KW-0472">Membrane</keyword>
<dbReference type="GO" id="GO:0016020">
    <property type="term" value="C:membrane"/>
    <property type="evidence" value="ECO:0007669"/>
    <property type="project" value="UniProtKB-UniRule"/>
</dbReference>
<name>A0A1H8EHH9_9SPHN</name>
<dbReference type="Gene3D" id="3.30.1330.60">
    <property type="entry name" value="OmpA-like domain"/>
    <property type="match status" value="1"/>
</dbReference>
<dbReference type="STRING" id="1166340.SAMN05192583_2181"/>
<sequence length="216" mass="22285">MTRITLPIVAMLLLAGCDRPKPVPAKPDAAATDAGFDNAAAPRSIMQPKVIAESPPEATAEPASPPPPERATVLFAKGSALDDAGRTALDTLLAAPGRTADTRYVLRGSSDNDGSKAANLTTSRKRANAVRDYLVEKGIAADRITVIALGDGRPAAPNVQLDGSDDPAGRARNRRVDVEIARPPAPTPEAGPSGSTNTPDSMPTAEQNIANAPRAD</sequence>
<evidence type="ECO:0000256" key="2">
    <source>
        <dbReference type="SAM" id="MobiDB-lite"/>
    </source>
</evidence>
<dbReference type="AlphaFoldDB" id="A0A1H8EHH9"/>
<protein>
    <submittedName>
        <fullName evidence="4">OmpA-OmpF porin, OOP family</fullName>
    </submittedName>
</protein>
<evidence type="ECO:0000259" key="3">
    <source>
        <dbReference type="PROSITE" id="PS51123"/>
    </source>
</evidence>
<dbReference type="InterPro" id="IPR050330">
    <property type="entry name" value="Bact_OuterMem_StrucFunc"/>
</dbReference>
<feature type="compositionally biased region" description="Low complexity" evidence="2">
    <location>
        <begin position="52"/>
        <end position="62"/>
    </location>
</feature>
<dbReference type="PROSITE" id="PS51257">
    <property type="entry name" value="PROKAR_LIPOPROTEIN"/>
    <property type="match status" value="1"/>
</dbReference>
<organism evidence="4 5">
    <name type="scientific">Sphingomonas gellani</name>
    <dbReference type="NCBI Taxonomy" id="1166340"/>
    <lineage>
        <taxon>Bacteria</taxon>
        <taxon>Pseudomonadati</taxon>
        <taxon>Pseudomonadota</taxon>
        <taxon>Alphaproteobacteria</taxon>
        <taxon>Sphingomonadales</taxon>
        <taxon>Sphingomonadaceae</taxon>
        <taxon>Sphingomonas</taxon>
    </lineage>
</organism>
<dbReference type="SUPFAM" id="SSF103088">
    <property type="entry name" value="OmpA-like"/>
    <property type="match status" value="1"/>
</dbReference>
<accession>A0A1H8EHH9</accession>
<dbReference type="InterPro" id="IPR006665">
    <property type="entry name" value="OmpA-like"/>
</dbReference>
<dbReference type="OrthoDB" id="9814546at2"/>
<evidence type="ECO:0000256" key="1">
    <source>
        <dbReference type="PROSITE-ProRule" id="PRU00473"/>
    </source>
</evidence>
<proteinExistence type="predicted"/>
<dbReference type="RefSeq" id="WP_093665741.1">
    <property type="nucleotide sequence ID" value="NZ_FOCF01000005.1"/>
</dbReference>
<dbReference type="CDD" id="cd07185">
    <property type="entry name" value="OmpA_C-like"/>
    <property type="match status" value="1"/>
</dbReference>
<dbReference type="PANTHER" id="PTHR30329:SF21">
    <property type="entry name" value="LIPOPROTEIN YIAD-RELATED"/>
    <property type="match status" value="1"/>
</dbReference>
<evidence type="ECO:0000313" key="4">
    <source>
        <dbReference type="EMBL" id="SEN18866.1"/>
    </source>
</evidence>
<dbReference type="PROSITE" id="PS51123">
    <property type="entry name" value="OMPA_2"/>
    <property type="match status" value="1"/>
</dbReference>
<feature type="compositionally biased region" description="Polar residues" evidence="2">
    <location>
        <begin position="193"/>
        <end position="210"/>
    </location>
</feature>
<dbReference type="EMBL" id="FOCF01000005">
    <property type="protein sequence ID" value="SEN18866.1"/>
    <property type="molecule type" value="Genomic_DNA"/>
</dbReference>
<dbReference type="PANTHER" id="PTHR30329">
    <property type="entry name" value="STATOR ELEMENT OF FLAGELLAR MOTOR COMPLEX"/>
    <property type="match status" value="1"/>
</dbReference>
<feature type="compositionally biased region" description="Low complexity" evidence="2">
    <location>
        <begin position="26"/>
        <end position="41"/>
    </location>
</feature>
<dbReference type="Proteomes" id="UP000199206">
    <property type="component" value="Unassembled WGS sequence"/>
</dbReference>
<feature type="region of interest" description="Disordered" evidence="2">
    <location>
        <begin position="23"/>
        <end position="69"/>
    </location>
</feature>
<dbReference type="Pfam" id="PF00691">
    <property type="entry name" value="OmpA"/>
    <property type="match status" value="1"/>
</dbReference>
<feature type="region of interest" description="Disordered" evidence="2">
    <location>
        <begin position="153"/>
        <end position="216"/>
    </location>
</feature>
<evidence type="ECO:0000313" key="5">
    <source>
        <dbReference type="Proteomes" id="UP000199206"/>
    </source>
</evidence>
<feature type="region of interest" description="Disordered" evidence="2">
    <location>
        <begin position="105"/>
        <end position="124"/>
    </location>
</feature>
<gene>
    <name evidence="4" type="ORF">SAMN05192583_2181</name>
</gene>
<feature type="domain" description="OmpA-like" evidence="3">
    <location>
        <begin position="62"/>
        <end position="184"/>
    </location>
</feature>
<keyword evidence="5" id="KW-1185">Reference proteome</keyword>
<dbReference type="InterPro" id="IPR036737">
    <property type="entry name" value="OmpA-like_sf"/>
</dbReference>
<reference evidence="5" key="1">
    <citation type="submission" date="2016-10" db="EMBL/GenBank/DDBJ databases">
        <authorList>
            <person name="Varghese N."/>
            <person name="Submissions S."/>
        </authorList>
    </citation>
    <scope>NUCLEOTIDE SEQUENCE [LARGE SCALE GENOMIC DNA]</scope>
    <source>
        <strain evidence="5">S6-262</strain>
    </source>
</reference>